<evidence type="ECO:0000313" key="2">
    <source>
        <dbReference type="Proteomes" id="UP001234178"/>
    </source>
</evidence>
<name>A0ABQ9Z461_9CRUS</name>
<organism evidence="1 2">
    <name type="scientific">Daphnia magna</name>
    <dbReference type="NCBI Taxonomy" id="35525"/>
    <lineage>
        <taxon>Eukaryota</taxon>
        <taxon>Metazoa</taxon>
        <taxon>Ecdysozoa</taxon>
        <taxon>Arthropoda</taxon>
        <taxon>Crustacea</taxon>
        <taxon>Branchiopoda</taxon>
        <taxon>Diplostraca</taxon>
        <taxon>Cladocera</taxon>
        <taxon>Anomopoda</taxon>
        <taxon>Daphniidae</taxon>
        <taxon>Daphnia</taxon>
    </lineage>
</organism>
<proteinExistence type="predicted"/>
<keyword evidence="2" id="KW-1185">Reference proteome</keyword>
<reference evidence="1 2" key="1">
    <citation type="journal article" date="2023" name="Nucleic Acids Res.">
        <title>The hologenome of Daphnia magna reveals possible DNA methylation and microbiome-mediated evolution of the host genome.</title>
        <authorList>
            <person name="Chaturvedi A."/>
            <person name="Li X."/>
            <person name="Dhandapani V."/>
            <person name="Marshall H."/>
            <person name="Kissane S."/>
            <person name="Cuenca-Cambronero M."/>
            <person name="Asole G."/>
            <person name="Calvet F."/>
            <person name="Ruiz-Romero M."/>
            <person name="Marangio P."/>
            <person name="Guigo R."/>
            <person name="Rago D."/>
            <person name="Mirbahai L."/>
            <person name="Eastwood N."/>
            <person name="Colbourne J.K."/>
            <person name="Zhou J."/>
            <person name="Mallon E."/>
            <person name="Orsini L."/>
        </authorList>
    </citation>
    <scope>NUCLEOTIDE SEQUENCE [LARGE SCALE GENOMIC DNA]</scope>
    <source>
        <strain evidence="1">LRV0_1</strain>
    </source>
</reference>
<protein>
    <submittedName>
        <fullName evidence="1">Uncharacterized protein</fullName>
    </submittedName>
</protein>
<accession>A0ABQ9Z461</accession>
<dbReference type="Proteomes" id="UP001234178">
    <property type="component" value="Unassembled WGS sequence"/>
</dbReference>
<evidence type="ECO:0000313" key="1">
    <source>
        <dbReference type="EMBL" id="KAK4007680.1"/>
    </source>
</evidence>
<comment type="caution">
    <text evidence="1">The sequence shown here is derived from an EMBL/GenBank/DDBJ whole genome shotgun (WGS) entry which is preliminary data.</text>
</comment>
<gene>
    <name evidence="1" type="ORF">OUZ56_012833</name>
</gene>
<dbReference type="EMBL" id="JAOYFB010000002">
    <property type="protein sequence ID" value="KAK4007680.1"/>
    <property type="molecule type" value="Genomic_DNA"/>
</dbReference>
<sequence>MASATTTHEAKNFPNLNVMRVYSSDLTNSRFYSVVKVFAAAQHNQAQGIPPVDGQPARKAQALVFNPAASMNGTKEKLTQEP</sequence>